<dbReference type="InterPro" id="IPR018162">
    <property type="entry name" value="Ala-tRNA-ligase_IIc_anticod-bd"/>
</dbReference>
<evidence type="ECO:0000256" key="7">
    <source>
        <dbReference type="ARBA" id="ARBA00022833"/>
    </source>
</evidence>
<keyword evidence="3 12" id="KW-0820">tRNA-binding</keyword>
<dbReference type="PROSITE" id="PS50860">
    <property type="entry name" value="AA_TRNA_LIGASE_II_ALA"/>
    <property type="match status" value="1"/>
</dbReference>
<evidence type="ECO:0000256" key="5">
    <source>
        <dbReference type="ARBA" id="ARBA00022723"/>
    </source>
</evidence>
<dbReference type="FunFam" id="3.30.54.20:FF:000001">
    <property type="entry name" value="Alanine--tRNA ligase"/>
    <property type="match status" value="1"/>
</dbReference>
<dbReference type="FunFam" id="3.10.310.40:FF:000001">
    <property type="entry name" value="Alanine--tRNA ligase"/>
    <property type="match status" value="1"/>
</dbReference>
<name>A0A1X7I3G9_9BACT</name>
<keyword evidence="4 12" id="KW-0436">Ligase</keyword>
<keyword evidence="15" id="KW-1185">Reference proteome</keyword>
<dbReference type="GO" id="GO:0004813">
    <property type="term" value="F:alanine-tRNA ligase activity"/>
    <property type="evidence" value="ECO:0007669"/>
    <property type="project" value="UniProtKB-UniRule"/>
</dbReference>
<dbReference type="CDD" id="cd00673">
    <property type="entry name" value="AlaRS_core"/>
    <property type="match status" value="1"/>
</dbReference>
<dbReference type="FunFam" id="2.40.30.130:FF:000001">
    <property type="entry name" value="Alanine--tRNA ligase"/>
    <property type="match status" value="1"/>
</dbReference>
<evidence type="ECO:0000259" key="13">
    <source>
        <dbReference type="PROSITE" id="PS50860"/>
    </source>
</evidence>
<dbReference type="OrthoDB" id="9803884at2"/>
<evidence type="ECO:0000256" key="12">
    <source>
        <dbReference type="HAMAP-Rule" id="MF_00036"/>
    </source>
</evidence>
<feature type="binding site" evidence="12">
    <location>
        <position position="565"/>
    </location>
    <ligand>
        <name>Zn(2+)</name>
        <dbReference type="ChEBI" id="CHEBI:29105"/>
    </ligand>
</feature>
<evidence type="ECO:0000256" key="10">
    <source>
        <dbReference type="ARBA" id="ARBA00022917"/>
    </source>
</evidence>
<dbReference type="InterPro" id="IPR045864">
    <property type="entry name" value="aa-tRNA-synth_II/BPL/LPL"/>
</dbReference>
<organism evidence="14 15">
    <name type="scientific">Dethiosulfovibrio salsuginis</name>
    <dbReference type="NCBI Taxonomy" id="561720"/>
    <lineage>
        <taxon>Bacteria</taxon>
        <taxon>Thermotogati</taxon>
        <taxon>Synergistota</taxon>
        <taxon>Synergistia</taxon>
        <taxon>Synergistales</taxon>
        <taxon>Dethiosulfovibrionaceae</taxon>
        <taxon>Dethiosulfovibrio</taxon>
    </lineage>
</organism>
<keyword evidence="8 12" id="KW-0067">ATP-binding</keyword>
<dbReference type="SUPFAM" id="SSF50447">
    <property type="entry name" value="Translation proteins"/>
    <property type="match status" value="1"/>
</dbReference>
<proteinExistence type="inferred from homology"/>
<dbReference type="Gene3D" id="3.10.310.40">
    <property type="match status" value="1"/>
</dbReference>
<gene>
    <name evidence="12" type="primary">alaS</name>
    <name evidence="14" type="ORF">SAMN06275492_10126</name>
</gene>
<feature type="domain" description="Alanyl-transfer RNA synthetases family profile" evidence="13">
    <location>
        <begin position="4"/>
        <end position="710"/>
    </location>
</feature>
<dbReference type="InterPro" id="IPR023033">
    <property type="entry name" value="Ala_tRNA_ligase_euk/bac"/>
</dbReference>
<protein>
    <recommendedName>
        <fullName evidence="12">Alanine--tRNA ligase</fullName>
        <ecNumber evidence="12">6.1.1.7</ecNumber>
    </recommendedName>
    <alternativeName>
        <fullName evidence="12">Alanyl-tRNA synthetase</fullName>
        <shortName evidence="12">AlaRS</shortName>
    </alternativeName>
</protein>
<evidence type="ECO:0000256" key="9">
    <source>
        <dbReference type="ARBA" id="ARBA00022884"/>
    </source>
</evidence>
<dbReference type="Gene3D" id="6.10.250.550">
    <property type="match status" value="1"/>
</dbReference>
<dbReference type="InterPro" id="IPR009000">
    <property type="entry name" value="Transl_B-barrel_sf"/>
</dbReference>
<dbReference type="InterPro" id="IPR002318">
    <property type="entry name" value="Ala-tRNA-lgiase_IIc"/>
</dbReference>
<dbReference type="Gene3D" id="3.30.980.10">
    <property type="entry name" value="Threonyl-trna Synthetase, Chain A, domain 2"/>
    <property type="match status" value="1"/>
</dbReference>
<feature type="binding site" evidence="12">
    <location>
        <position position="569"/>
    </location>
    <ligand>
        <name>Zn(2+)</name>
        <dbReference type="ChEBI" id="CHEBI:29105"/>
    </ligand>
</feature>
<dbReference type="InterPro" id="IPR018163">
    <property type="entry name" value="Thr/Ala-tRNA-synth_IIc_edit"/>
</dbReference>
<evidence type="ECO:0000256" key="1">
    <source>
        <dbReference type="ARBA" id="ARBA00004496"/>
    </source>
</evidence>
<comment type="domain">
    <text evidence="12">Consists of three domains; the N-terminal catalytic domain, the editing domain and the C-terminal C-Ala domain. The editing domain removes incorrectly charged amino acids, while the C-Ala domain, along with tRNA(Ala), serves as a bridge to cooperatively bring together the editing and aminoacylation centers thus stimulating deacylation of misacylated tRNAs.</text>
</comment>
<evidence type="ECO:0000313" key="15">
    <source>
        <dbReference type="Proteomes" id="UP000193355"/>
    </source>
</evidence>
<dbReference type="InterPro" id="IPR018164">
    <property type="entry name" value="Ala-tRNA-synth_IIc_N"/>
</dbReference>
<dbReference type="SMART" id="SM00863">
    <property type="entry name" value="tRNA_SAD"/>
    <property type="match status" value="1"/>
</dbReference>
<feature type="binding site" evidence="12">
    <location>
        <position position="671"/>
    </location>
    <ligand>
        <name>Zn(2+)</name>
        <dbReference type="ChEBI" id="CHEBI:29105"/>
    </ligand>
</feature>
<evidence type="ECO:0000256" key="6">
    <source>
        <dbReference type="ARBA" id="ARBA00022741"/>
    </source>
</evidence>
<dbReference type="AlphaFoldDB" id="A0A1X7I3G9"/>
<dbReference type="HAMAP" id="MF_00036_B">
    <property type="entry name" value="Ala_tRNA_synth_B"/>
    <property type="match status" value="1"/>
</dbReference>
<keyword evidence="10 12" id="KW-0648">Protein biosynthesis</keyword>
<dbReference type="NCBIfam" id="TIGR00344">
    <property type="entry name" value="alaS"/>
    <property type="match status" value="1"/>
</dbReference>
<dbReference type="FunFam" id="3.30.930.10:FF:000004">
    <property type="entry name" value="Alanine--tRNA ligase"/>
    <property type="match status" value="1"/>
</dbReference>
<dbReference type="SUPFAM" id="SSF101353">
    <property type="entry name" value="Putative anticodon-binding domain of alanyl-tRNA synthetase (AlaRS)"/>
    <property type="match status" value="1"/>
</dbReference>
<dbReference type="PANTHER" id="PTHR11777">
    <property type="entry name" value="ALANYL-TRNA SYNTHETASE"/>
    <property type="match status" value="1"/>
</dbReference>
<dbReference type="RefSeq" id="WP_085543332.1">
    <property type="nucleotide sequence ID" value="NZ_FXBB01000001.1"/>
</dbReference>
<evidence type="ECO:0000256" key="8">
    <source>
        <dbReference type="ARBA" id="ARBA00022840"/>
    </source>
</evidence>
<sequence>MKWRSGREIRQLFIDFWVSKGAHHYDSFSLVPEDPTLLFTIAGMVPFKKYYLGIAEPDFPSAVTSQKCVRTNDIDNVGRTARHHTFFEMLGNFSWGGYFKRESITWGWEFLTDVIGLDGDRMYVTIYNDDQEAFDIWHKEVGVPEDHILRFGEEENFWFMGPTGPCGPDSEILYDQGPSFSCGPDCAPGCDCDRYLEIWNHVFTQYDRQDDGSLVPLPRKNIDTGMGLERLTSLVQGVANDFETDLFKPIMDQVCSMAGISYGATPQGDMAAKVISDHIRAVAFMIADGILPANDGQGYVLRRLLRRAARYGRLIGLKGAFLTDLLPKVLEIMGDPYRELKDSRLTIEQVVSVEEKRFGRTLEQGSDLLHSEIEALAAEGEATLSGVVAFELYDTYGYPLELTMEICQEKGFVVDEEGFRGEMEAQRQRARASSKQANSVMTGDLYTELLASHGPTPFVGYSSLCCESEITAILVNGESVQSAKAGDDVEIVLSRTPFYGERGGQVGDSGVLKGKGFFVEIDDTIHPVGDLSVHRGKVVEGEISVGSSVEASVDRDKRDSVAKNHTATHLLHEALVRVVGGHVRQNGSLVSDRFLRFDYTHYEPLEPSDLEEVELLVNQEIQGNTSLEVEETDLATAKERGAKALFEEKYGDKVRVVSVGDFSSELCGGIHVGSTGEIGLLKILTDESIGSGIRRITAVTGMNAFRNYQNMTSTIKELSAKLGVRPARLVEKVEAMEADNRELSKEIQRYSLKSAMEELRRKVVKIELPGGVSLYSASIDGSDPDQLREIGDSIKDRDPLSVVLLASSDEERTQMICMLGVDSVKSGLHAGKIVKEVASLFGGKGGGKPNMAQAGGPKSDKVKEAFDQAPSILKGFLPC</sequence>
<evidence type="ECO:0000256" key="11">
    <source>
        <dbReference type="ARBA" id="ARBA00023146"/>
    </source>
</evidence>
<evidence type="ECO:0000313" key="14">
    <source>
        <dbReference type="EMBL" id="SMG08351.1"/>
    </source>
</evidence>
<reference evidence="15" key="1">
    <citation type="submission" date="2017-04" db="EMBL/GenBank/DDBJ databases">
        <authorList>
            <person name="Varghese N."/>
            <person name="Submissions S."/>
        </authorList>
    </citation>
    <scope>NUCLEOTIDE SEQUENCE [LARGE SCALE GENOMIC DNA]</scope>
    <source>
        <strain evidence="15">USBA 82</strain>
    </source>
</reference>
<dbReference type="Gene3D" id="3.30.54.20">
    <property type="match status" value="1"/>
</dbReference>
<keyword evidence="6 12" id="KW-0547">Nucleotide-binding</keyword>
<evidence type="ECO:0000256" key="2">
    <source>
        <dbReference type="ARBA" id="ARBA00008226"/>
    </source>
</evidence>
<dbReference type="FunFam" id="3.30.980.10:FF:000004">
    <property type="entry name" value="Alanine--tRNA ligase, cytoplasmic"/>
    <property type="match status" value="1"/>
</dbReference>
<dbReference type="Gene3D" id="3.30.930.10">
    <property type="entry name" value="Bira Bifunctional Protein, Domain 2"/>
    <property type="match status" value="1"/>
</dbReference>
<evidence type="ECO:0000256" key="3">
    <source>
        <dbReference type="ARBA" id="ARBA00022555"/>
    </source>
</evidence>
<comment type="catalytic activity">
    <reaction evidence="12">
        <text>tRNA(Ala) + L-alanine + ATP = L-alanyl-tRNA(Ala) + AMP + diphosphate</text>
        <dbReference type="Rhea" id="RHEA:12540"/>
        <dbReference type="Rhea" id="RHEA-COMP:9657"/>
        <dbReference type="Rhea" id="RHEA-COMP:9923"/>
        <dbReference type="ChEBI" id="CHEBI:30616"/>
        <dbReference type="ChEBI" id="CHEBI:33019"/>
        <dbReference type="ChEBI" id="CHEBI:57972"/>
        <dbReference type="ChEBI" id="CHEBI:78442"/>
        <dbReference type="ChEBI" id="CHEBI:78497"/>
        <dbReference type="ChEBI" id="CHEBI:456215"/>
        <dbReference type="EC" id="6.1.1.7"/>
    </reaction>
</comment>
<comment type="cofactor">
    <cofactor evidence="12">
        <name>Zn(2+)</name>
        <dbReference type="ChEBI" id="CHEBI:29105"/>
    </cofactor>
    <text evidence="12">Binds 1 zinc ion per subunit.</text>
</comment>
<comment type="similarity">
    <text evidence="2 12">Belongs to the class-II aminoacyl-tRNA synthetase family.</text>
</comment>
<dbReference type="Gene3D" id="2.40.30.130">
    <property type="match status" value="1"/>
</dbReference>
<dbReference type="SUPFAM" id="SSF55186">
    <property type="entry name" value="ThrRS/AlaRS common domain"/>
    <property type="match status" value="1"/>
</dbReference>
<dbReference type="EC" id="6.1.1.7" evidence="12"/>
<dbReference type="GO" id="GO:0002161">
    <property type="term" value="F:aminoacyl-tRNA deacylase activity"/>
    <property type="evidence" value="ECO:0007669"/>
    <property type="project" value="TreeGrafter"/>
</dbReference>
<dbReference type="GO" id="GO:0005829">
    <property type="term" value="C:cytosol"/>
    <property type="evidence" value="ECO:0007669"/>
    <property type="project" value="TreeGrafter"/>
</dbReference>
<comment type="function">
    <text evidence="12">Catalyzes the attachment of alanine to tRNA(Ala) in a two-step reaction: alanine is first activated by ATP to form Ala-AMP and then transferred to the acceptor end of tRNA(Ala). Also edits incorrectly charged Ser-tRNA(Ala) and Gly-tRNA(Ala) via its editing domain.</text>
</comment>
<dbReference type="Pfam" id="PF02272">
    <property type="entry name" value="DHHA1"/>
    <property type="match status" value="1"/>
</dbReference>
<dbReference type="GO" id="GO:0005524">
    <property type="term" value="F:ATP binding"/>
    <property type="evidence" value="ECO:0007669"/>
    <property type="project" value="UniProtKB-UniRule"/>
</dbReference>
<dbReference type="STRING" id="561720.SAMN06275492_10126"/>
<feature type="binding site" evidence="12">
    <location>
        <position position="667"/>
    </location>
    <ligand>
        <name>Zn(2+)</name>
        <dbReference type="ChEBI" id="CHEBI:29105"/>
    </ligand>
</feature>
<keyword evidence="12" id="KW-0963">Cytoplasm</keyword>
<dbReference type="GO" id="GO:0008270">
    <property type="term" value="F:zinc ion binding"/>
    <property type="evidence" value="ECO:0007669"/>
    <property type="project" value="UniProtKB-UniRule"/>
</dbReference>
<dbReference type="Proteomes" id="UP000193355">
    <property type="component" value="Unassembled WGS sequence"/>
</dbReference>
<dbReference type="InterPro" id="IPR018165">
    <property type="entry name" value="Ala-tRNA-synth_IIc_core"/>
</dbReference>
<dbReference type="GO" id="GO:0000049">
    <property type="term" value="F:tRNA binding"/>
    <property type="evidence" value="ECO:0007669"/>
    <property type="project" value="UniProtKB-KW"/>
</dbReference>
<keyword evidence="11 12" id="KW-0030">Aminoacyl-tRNA synthetase</keyword>
<keyword evidence="7 12" id="KW-0862">Zinc</keyword>
<keyword evidence="5 12" id="KW-0479">Metal-binding</keyword>
<dbReference type="Pfam" id="PF01411">
    <property type="entry name" value="tRNA-synt_2c"/>
    <property type="match status" value="1"/>
</dbReference>
<dbReference type="Pfam" id="PF07973">
    <property type="entry name" value="tRNA_SAD"/>
    <property type="match status" value="1"/>
</dbReference>
<dbReference type="SUPFAM" id="SSF55681">
    <property type="entry name" value="Class II aaRS and biotin synthetases"/>
    <property type="match status" value="1"/>
</dbReference>
<dbReference type="InterPro" id="IPR012947">
    <property type="entry name" value="tRNA_SAD"/>
</dbReference>
<comment type="subcellular location">
    <subcellularLocation>
        <location evidence="1 12">Cytoplasm</location>
    </subcellularLocation>
</comment>
<dbReference type="InterPro" id="IPR050058">
    <property type="entry name" value="Ala-tRNA_ligase"/>
</dbReference>
<dbReference type="EMBL" id="FXBB01000001">
    <property type="protein sequence ID" value="SMG08351.1"/>
    <property type="molecule type" value="Genomic_DNA"/>
</dbReference>
<dbReference type="InterPro" id="IPR003156">
    <property type="entry name" value="DHHA1_dom"/>
</dbReference>
<accession>A0A1X7I3G9</accession>
<evidence type="ECO:0000256" key="4">
    <source>
        <dbReference type="ARBA" id="ARBA00022598"/>
    </source>
</evidence>
<keyword evidence="9 12" id="KW-0694">RNA-binding</keyword>
<dbReference type="GO" id="GO:0006419">
    <property type="term" value="P:alanyl-tRNA aminoacylation"/>
    <property type="evidence" value="ECO:0007669"/>
    <property type="project" value="UniProtKB-UniRule"/>
</dbReference>
<dbReference type="PRINTS" id="PR00980">
    <property type="entry name" value="TRNASYNTHALA"/>
</dbReference>
<dbReference type="PANTHER" id="PTHR11777:SF9">
    <property type="entry name" value="ALANINE--TRNA LIGASE, CYTOPLASMIC"/>
    <property type="match status" value="1"/>
</dbReference>